<reference evidence="1" key="1">
    <citation type="journal article" date="2012" name="Science">
        <title>Fermentation, hydrogen, and sulfur metabolism in multiple uncultivated bacterial phyla.</title>
        <authorList>
            <person name="Wrighton K.C."/>
            <person name="Thomas B.C."/>
            <person name="Sharon I."/>
            <person name="Miller C.S."/>
            <person name="Castelle C.J."/>
            <person name="VerBerkmoes N.C."/>
            <person name="Wilkins M.J."/>
            <person name="Hettich R.L."/>
            <person name="Lipton M.S."/>
            <person name="Williams K.H."/>
            <person name="Long P.E."/>
            <person name="Banfield J.F."/>
        </authorList>
    </citation>
    <scope>NUCLEOTIDE SEQUENCE [LARGE SCALE GENOMIC DNA]</scope>
</reference>
<comment type="caution">
    <text evidence="1">The sequence shown here is derived from an EMBL/GenBank/DDBJ whole genome shotgun (WGS) entry which is preliminary data.</text>
</comment>
<gene>
    <name evidence="1" type="ORF">ACD_80C00160G0004</name>
</gene>
<dbReference type="EMBL" id="AMFJ01036167">
    <property type="protein sequence ID" value="EKD24775.1"/>
    <property type="molecule type" value="Genomic_DNA"/>
</dbReference>
<dbReference type="AlphaFoldDB" id="K1X3X2"/>
<proteinExistence type="predicted"/>
<sequence length="178" mass="20177">MWNTYKKQIHKQKQEIMETTTTFLTGQLLWITIAIGILLFISGFHLMRNNTITKIFKKIDTAAPQDTFAFAFLVEGIFAGTLIGMLMCNIIISDMHALPSEFGYAMPLVMGTVILFAWMLIVSTDRIFGFVGLGIGWSMGIGIVSDDWLLLIMALALLDMGIFYGYLYERRRKILVTM</sequence>
<evidence type="ECO:0000313" key="1">
    <source>
        <dbReference type="EMBL" id="EKD24775.1"/>
    </source>
</evidence>
<protein>
    <submittedName>
        <fullName evidence="1">Uncharacterized protein</fullName>
    </submittedName>
</protein>
<name>K1X3X2_9BACT</name>
<accession>K1X3X2</accession>
<organism evidence="1">
    <name type="scientific">uncultured bacterium</name>
    <name type="common">gcode 4</name>
    <dbReference type="NCBI Taxonomy" id="1234023"/>
    <lineage>
        <taxon>Bacteria</taxon>
        <taxon>environmental samples</taxon>
    </lineage>
</organism>